<protein>
    <submittedName>
        <fullName evidence="1">Uncharacterized metal-dependent hydrolase YcfH</fullName>
    </submittedName>
</protein>
<organism evidence="1">
    <name type="scientific">hydrothermal vent metagenome</name>
    <dbReference type="NCBI Taxonomy" id="652676"/>
    <lineage>
        <taxon>unclassified sequences</taxon>
        <taxon>metagenomes</taxon>
        <taxon>ecological metagenomes</taxon>
    </lineage>
</organism>
<evidence type="ECO:0000313" key="1">
    <source>
        <dbReference type="EMBL" id="VAW29666.1"/>
    </source>
</evidence>
<dbReference type="GO" id="GO:0016788">
    <property type="term" value="F:hydrolase activity, acting on ester bonds"/>
    <property type="evidence" value="ECO:0007669"/>
    <property type="project" value="InterPro"/>
</dbReference>
<dbReference type="Gene3D" id="3.20.20.140">
    <property type="entry name" value="Metal-dependent hydrolases"/>
    <property type="match status" value="1"/>
</dbReference>
<dbReference type="InterPro" id="IPR001130">
    <property type="entry name" value="TatD-like"/>
</dbReference>
<dbReference type="GO" id="GO:0005829">
    <property type="term" value="C:cytosol"/>
    <property type="evidence" value="ECO:0007669"/>
    <property type="project" value="TreeGrafter"/>
</dbReference>
<reference evidence="1" key="1">
    <citation type="submission" date="2018-06" db="EMBL/GenBank/DDBJ databases">
        <authorList>
            <person name="Zhirakovskaya E."/>
        </authorList>
    </citation>
    <scope>NUCLEOTIDE SEQUENCE</scope>
</reference>
<sequence>MILTDTHTHLYLNDFEKDREQIINNALENGVERMLLPNIDSTTLHDLKTITAAFPEFCFPMMGLHPTSVKEDYEKEMALVEQELATGN</sequence>
<accession>A0A3B0VCG4</accession>
<feature type="non-terminal residue" evidence="1">
    <location>
        <position position="88"/>
    </location>
</feature>
<gene>
    <name evidence="1" type="ORF">MNBD_BACTEROID07-1517</name>
</gene>
<dbReference type="AlphaFoldDB" id="A0A3B0VCG4"/>
<dbReference type="EMBL" id="UOET01000399">
    <property type="protein sequence ID" value="VAW29666.1"/>
    <property type="molecule type" value="Genomic_DNA"/>
</dbReference>
<dbReference type="SUPFAM" id="SSF51556">
    <property type="entry name" value="Metallo-dependent hydrolases"/>
    <property type="match status" value="1"/>
</dbReference>
<dbReference type="Pfam" id="PF01026">
    <property type="entry name" value="TatD_DNase"/>
    <property type="match status" value="1"/>
</dbReference>
<keyword evidence="1" id="KW-0378">Hydrolase</keyword>
<dbReference type="PANTHER" id="PTHR46124">
    <property type="entry name" value="D-AMINOACYL-TRNA DEACYLASE"/>
    <property type="match status" value="1"/>
</dbReference>
<dbReference type="PANTHER" id="PTHR46124:SF4">
    <property type="entry name" value="HYDROLASE TATD"/>
    <property type="match status" value="1"/>
</dbReference>
<name>A0A3B0VCG4_9ZZZZ</name>
<proteinExistence type="predicted"/>
<dbReference type="InterPro" id="IPR032466">
    <property type="entry name" value="Metal_Hydrolase"/>
</dbReference>